<organism evidence="2 3">
    <name type="scientific">Salipiger mucosus DSM 16094</name>
    <dbReference type="NCBI Taxonomy" id="1123237"/>
    <lineage>
        <taxon>Bacteria</taxon>
        <taxon>Pseudomonadati</taxon>
        <taxon>Pseudomonadota</taxon>
        <taxon>Alphaproteobacteria</taxon>
        <taxon>Rhodobacterales</taxon>
        <taxon>Roseobacteraceae</taxon>
        <taxon>Salipiger</taxon>
    </lineage>
</organism>
<dbReference type="RefSeq" id="WP_020043216.1">
    <property type="nucleotide sequence ID" value="NZ_KE557275.1"/>
</dbReference>
<proteinExistence type="predicted"/>
<dbReference type="InterPro" id="IPR054209">
    <property type="entry name" value="DUF6916"/>
</dbReference>
<reference evidence="3" key="1">
    <citation type="journal article" date="2014" name="Stand. Genomic Sci.">
        <title>Genome sequence of the exopolysaccharide-producing Salipiger mucosus type strain (DSM 16094(T)), a moderately halophilic member of the Roseobacter clade.</title>
        <authorList>
            <person name="Riedel T."/>
            <person name="Spring S."/>
            <person name="Fiebig A."/>
            <person name="Petersen J."/>
            <person name="Kyrpides N.C."/>
            <person name="Goker M."/>
            <person name="Klenk H.P."/>
        </authorList>
    </citation>
    <scope>NUCLEOTIDE SEQUENCE [LARGE SCALE GENOMIC DNA]</scope>
    <source>
        <strain evidence="3">DSM 16094</strain>
    </source>
</reference>
<feature type="domain" description="DUF6916" evidence="1">
    <location>
        <begin position="9"/>
        <end position="110"/>
    </location>
</feature>
<dbReference type="Pfam" id="PF21880">
    <property type="entry name" value="DUF6916"/>
    <property type="match status" value="1"/>
</dbReference>
<dbReference type="AlphaFoldDB" id="S9QLE8"/>
<dbReference type="EMBL" id="APVH01000024">
    <property type="protein sequence ID" value="EPX82286.1"/>
    <property type="molecule type" value="Genomic_DNA"/>
</dbReference>
<accession>S9QLE8</accession>
<evidence type="ECO:0000313" key="3">
    <source>
        <dbReference type="Proteomes" id="UP000015347"/>
    </source>
</evidence>
<keyword evidence="3" id="KW-1185">Reference proteome</keyword>
<gene>
    <name evidence="2" type="ORF">Salmuc_03074</name>
</gene>
<dbReference type="Proteomes" id="UP000015347">
    <property type="component" value="Unassembled WGS sequence"/>
</dbReference>
<dbReference type="OrthoDB" id="7852971at2"/>
<comment type="caution">
    <text evidence="2">The sequence shown here is derived from an EMBL/GenBank/DDBJ whole genome shotgun (WGS) entry which is preliminary data.</text>
</comment>
<evidence type="ECO:0000313" key="2">
    <source>
        <dbReference type="EMBL" id="EPX82286.1"/>
    </source>
</evidence>
<dbReference type="HOGENOM" id="CLU_2156584_0_0_5"/>
<name>S9QLE8_9RHOB</name>
<evidence type="ECO:0000259" key="1">
    <source>
        <dbReference type="Pfam" id="PF21880"/>
    </source>
</evidence>
<protein>
    <recommendedName>
        <fullName evidence="1">DUF6916 domain-containing protein</fullName>
    </recommendedName>
</protein>
<sequence length="111" mass="12225">MTIDPITASAEDFAPYVGDTFRVESVAGPVPLVLDNVKRFDRSDVRDKRVEIDGSVLPARQAFALTFEGPVAPVLVSDTVELAHPALGRLVLFLSPFRQDDDCMLYEALFN</sequence>